<proteinExistence type="predicted"/>
<feature type="compositionally biased region" description="Polar residues" evidence="2">
    <location>
        <begin position="791"/>
        <end position="810"/>
    </location>
</feature>
<evidence type="ECO:0000313" key="5">
    <source>
        <dbReference type="EMBL" id="CAG9799656.1"/>
    </source>
</evidence>
<feature type="signal peptide" evidence="3">
    <location>
        <begin position="1"/>
        <end position="18"/>
    </location>
</feature>
<feature type="region of interest" description="Disordered" evidence="2">
    <location>
        <begin position="646"/>
        <end position="705"/>
    </location>
</feature>
<feature type="chain" id="PRO_5040433604" description="DUF4774 domain-containing protein" evidence="3">
    <location>
        <begin position="19"/>
        <end position="936"/>
    </location>
</feature>
<evidence type="ECO:0000256" key="1">
    <source>
        <dbReference type="SAM" id="Coils"/>
    </source>
</evidence>
<feature type="compositionally biased region" description="Polar residues" evidence="2">
    <location>
        <begin position="657"/>
        <end position="667"/>
    </location>
</feature>
<feature type="coiled-coil region" evidence="1">
    <location>
        <begin position="250"/>
        <end position="281"/>
    </location>
</feature>
<feature type="compositionally biased region" description="Polar residues" evidence="2">
    <location>
        <begin position="524"/>
        <end position="546"/>
    </location>
</feature>
<evidence type="ECO:0000256" key="3">
    <source>
        <dbReference type="SAM" id="SignalP"/>
    </source>
</evidence>
<keyword evidence="1" id="KW-0175">Coiled coil</keyword>
<protein>
    <recommendedName>
        <fullName evidence="4">DUF4774 domain-containing protein</fullName>
    </recommendedName>
</protein>
<feature type="compositionally biased region" description="Polar residues" evidence="2">
    <location>
        <begin position="690"/>
        <end position="701"/>
    </location>
</feature>
<evidence type="ECO:0000256" key="2">
    <source>
        <dbReference type="SAM" id="MobiDB-lite"/>
    </source>
</evidence>
<dbReference type="InterPro" id="IPR031942">
    <property type="entry name" value="DUF4774"/>
</dbReference>
<feature type="compositionally biased region" description="Polar residues" evidence="2">
    <location>
        <begin position="852"/>
        <end position="862"/>
    </location>
</feature>
<reference evidence="5" key="2">
    <citation type="submission" date="2022-10" db="EMBL/GenBank/DDBJ databases">
        <authorList>
            <consortium name="ENA_rothamsted_submissions"/>
            <consortium name="culmorum"/>
            <person name="King R."/>
        </authorList>
    </citation>
    <scope>NUCLEOTIDE SEQUENCE</scope>
</reference>
<evidence type="ECO:0000313" key="6">
    <source>
        <dbReference type="Proteomes" id="UP001153620"/>
    </source>
</evidence>
<keyword evidence="3" id="KW-0732">Signal</keyword>
<feature type="region of interest" description="Disordered" evidence="2">
    <location>
        <begin position="509"/>
        <end position="546"/>
    </location>
</feature>
<feature type="compositionally biased region" description="Basic and acidic residues" evidence="2">
    <location>
        <begin position="812"/>
        <end position="832"/>
    </location>
</feature>
<dbReference type="AlphaFoldDB" id="A0A9N9RNS5"/>
<dbReference type="Pfam" id="PF15999">
    <property type="entry name" value="DUF4774"/>
    <property type="match status" value="1"/>
</dbReference>
<dbReference type="OrthoDB" id="8194084at2759"/>
<dbReference type="EMBL" id="OU895877">
    <property type="protein sequence ID" value="CAG9799656.1"/>
    <property type="molecule type" value="Genomic_DNA"/>
</dbReference>
<feature type="region of interest" description="Disordered" evidence="2">
    <location>
        <begin position="775"/>
        <end position="886"/>
    </location>
</feature>
<evidence type="ECO:0000259" key="4">
    <source>
        <dbReference type="Pfam" id="PF15999"/>
    </source>
</evidence>
<keyword evidence="6" id="KW-1185">Reference proteome</keyword>
<feature type="compositionally biased region" description="Low complexity" evidence="2">
    <location>
        <begin position="668"/>
        <end position="677"/>
    </location>
</feature>
<reference evidence="5" key="1">
    <citation type="submission" date="2022-01" db="EMBL/GenBank/DDBJ databases">
        <authorList>
            <person name="King R."/>
        </authorList>
    </citation>
    <scope>NUCLEOTIDE SEQUENCE</scope>
</reference>
<feature type="compositionally biased region" description="Basic and acidic residues" evidence="2">
    <location>
        <begin position="509"/>
        <end position="521"/>
    </location>
</feature>
<feature type="region of interest" description="Disordered" evidence="2">
    <location>
        <begin position="357"/>
        <end position="388"/>
    </location>
</feature>
<sequence>MLIRILFILISLLILVQSAPSPYFTRSFVKTPSSTYEQYLIVPDKSDAYRVPMSQVHHYSDFQFPKQQVVYYNPSTGTNQHRLQALKNDNPLWQEMLMNLHGKSDENMLMNDAEMSKMSTEHTEMNDNSEQKVMNEDTMRMILDQENPSSDMMEKLKRDDTKMSEMMKVLAESTTFTPKISIQQISVPSTEDMTRDEMSNMNDETEQMSDQNDGEVVPNMMELTQNSTNQIMRASPQIHPEMTRVIVPDLNILETKNENLIEAAENAQSSDSEELNKIQTETPLVSRIAELISNVEPLEMSTVMNRDIQAVSTTEQPPLRRSKDMTLEIMRNIKDHPEVMIKIVELAAASIQEMESNLRNESMENEERSTEQSTTVTETSRMESTESSEALIKTDDQVNMLESSTVNPVNLFSTESIESSRDIQNILMPSEPSVSDDEIKFSTETSITSIETSTQVSSESSVPQVQSSFDGSMILTENSEPEIDNSNEEVDVPSTSTQISMQNVLETTERVESFSEPEEVRTGLSESSENIAETTQITELTPSSTESLQSEQMESSTQLEELEIIQSSTEPELFESSKTTEVINTINDESTEAINAPTTESITLQESSSIESSGMIQQVQIIQISMTSKTDNSDQVNSTMTENIEQSVTRSDIPLNANDNESNGNKVSSSEEQTSSDSGERESDSKEEQITLQEAPQSESGETMREGRVNKAPTMFLHNNRFYVISGVPEFYANFDAYQNPRTPIFSLQELQPIRPMNNVAIQNIEPFRIYVEDNEEQKSSTQDDNEPFKIQSSTTDNLRSDIENTQSINMEQRESEMQREMTVKVKKRVQDRQSASEAKQDDDDEEEPSVAQASPEATSISGRGGVASAGPKGTALSNKGGISVASPRATAIAGKFKFNDSDDGIDVDFEDDVKVQNRRRVQAAKRKIIRGRRNW</sequence>
<name>A0A9N9RNS5_9DIPT</name>
<feature type="compositionally biased region" description="Basic and acidic residues" evidence="2">
    <location>
        <begin position="678"/>
        <end position="689"/>
    </location>
</feature>
<organism evidence="5 6">
    <name type="scientific">Chironomus riparius</name>
    <dbReference type="NCBI Taxonomy" id="315576"/>
    <lineage>
        <taxon>Eukaryota</taxon>
        <taxon>Metazoa</taxon>
        <taxon>Ecdysozoa</taxon>
        <taxon>Arthropoda</taxon>
        <taxon>Hexapoda</taxon>
        <taxon>Insecta</taxon>
        <taxon>Pterygota</taxon>
        <taxon>Neoptera</taxon>
        <taxon>Endopterygota</taxon>
        <taxon>Diptera</taxon>
        <taxon>Nematocera</taxon>
        <taxon>Chironomoidea</taxon>
        <taxon>Chironomidae</taxon>
        <taxon>Chironominae</taxon>
        <taxon>Chironomus</taxon>
    </lineage>
</organism>
<feature type="compositionally biased region" description="Basic and acidic residues" evidence="2">
    <location>
        <begin position="357"/>
        <end position="370"/>
    </location>
</feature>
<gene>
    <name evidence="5" type="ORF">CHIRRI_LOCUS2619</name>
</gene>
<dbReference type="Proteomes" id="UP001153620">
    <property type="component" value="Chromosome 1"/>
</dbReference>
<accession>A0A9N9RNS5</accession>
<feature type="region of interest" description="Disordered" evidence="2">
    <location>
        <begin position="592"/>
        <end position="613"/>
    </location>
</feature>
<feature type="domain" description="DUF4774" evidence="4">
    <location>
        <begin position="852"/>
        <end position="895"/>
    </location>
</feature>